<evidence type="ECO:0000313" key="3">
    <source>
        <dbReference type="EMBL" id="BBM87741.1"/>
    </source>
</evidence>
<dbReference type="CDD" id="cd06426">
    <property type="entry name" value="NTP_transferase_like_2"/>
    <property type="match status" value="1"/>
</dbReference>
<dbReference type="SUPFAM" id="SSF53448">
    <property type="entry name" value="Nucleotide-diphospho-sugar transferases"/>
    <property type="match status" value="1"/>
</dbReference>
<dbReference type="PANTHER" id="PTHR22572">
    <property type="entry name" value="SUGAR-1-PHOSPHATE GUANYL TRANSFERASE"/>
    <property type="match status" value="1"/>
</dbReference>
<proteinExistence type="predicted"/>
<dbReference type="EMBL" id="AP019860">
    <property type="protein sequence ID" value="BBM87741.1"/>
    <property type="molecule type" value="Genomic_DNA"/>
</dbReference>
<accession>A0A5S9IUD7</accession>
<evidence type="ECO:0000256" key="1">
    <source>
        <dbReference type="PROSITE-ProRule" id="PRU00703"/>
    </source>
</evidence>
<protein>
    <submittedName>
        <fullName evidence="3">Nucleotidyltransferase</fullName>
    </submittedName>
</protein>
<dbReference type="KEGG" id="uam:UABAM_06156"/>
<dbReference type="InterPro" id="IPR046342">
    <property type="entry name" value="CBS_dom_sf"/>
</dbReference>
<dbReference type="AlphaFoldDB" id="A0A5S9IUD7"/>
<dbReference type="Pfam" id="PF00483">
    <property type="entry name" value="NTP_transferase"/>
    <property type="match status" value="1"/>
</dbReference>
<dbReference type="OrthoDB" id="9801899at2"/>
<dbReference type="InterPro" id="IPR050486">
    <property type="entry name" value="Mannose-1P_guanyltransferase"/>
</dbReference>
<dbReference type="Pfam" id="PF00571">
    <property type="entry name" value="CBS"/>
    <property type="match status" value="1"/>
</dbReference>
<dbReference type="GO" id="GO:0016740">
    <property type="term" value="F:transferase activity"/>
    <property type="evidence" value="ECO:0007669"/>
    <property type="project" value="UniProtKB-KW"/>
</dbReference>
<dbReference type="InterPro" id="IPR029044">
    <property type="entry name" value="Nucleotide-diphossugar_trans"/>
</dbReference>
<dbReference type="InterPro" id="IPR000644">
    <property type="entry name" value="CBS_dom"/>
</dbReference>
<keyword evidence="4" id="KW-1185">Reference proteome</keyword>
<keyword evidence="1" id="KW-0129">CBS domain</keyword>
<dbReference type="InterPro" id="IPR005835">
    <property type="entry name" value="NTP_transferase_dom"/>
</dbReference>
<organism evidence="3 4">
    <name type="scientific">Uabimicrobium amorphum</name>
    <dbReference type="NCBI Taxonomy" id="2596890"/>
    <lineage>
        <taxon>Bacteria</taxon>
        <taxon>Pseudomonadati</taxon>
        <taxon>Planctomycetota</taxon>
        <taxon>Candidatus Uabimicrobiia</taxon>
        <taxon>Candidatus Uabimicrobiales</taxon>
        <taxon>Candidatus Uabimicrobiaceae</taxon>
        <taxon>Candidatus Uabimicrobium</taxon>
    </lineage>
</organism>
<evidence type="ECO:0000259" key="2">
    <source>
        <dbReference type="PROSITE" id="PS51371"/>
    </source>
</evidence>
<name>A0A5S9IUD7_UABAM</name>
<dbReference type="SUPFAM" id="SSF54631">
    <property type="entry name" value="CBS-domain pair"/>
    <property type="match status" value="1"/>
</dbReference>
<feature type="domain" description="CBS" evidence="2">
    <location>
        <begin position="1"/>
        <end position="56"/>
    </location>
</feature>
<reference evidence="3 4" key="1">
    <citation type="submission" date="2019-08" db="EMBL/GenBank/DDBJ databases">
        <title>Complete genome sequence of Candidatus Uab amorphum.</title>
        <authorList>
            <person name="Shiratori T."/>
            <person name="Suzuki S."/>
            <person name="Kakizawa Y."/>
            <person name="Ishida K."/>
        </authorList>
    </citation>
    <scope>NUCLEOTIDE SEQUENCE [LARGE SCALE GENOMIC DNA]</scope>
    <source>
        <strain evidence="3 4">SRT547</strain>
    </source>
</reference>
<dbReference type="Gene3D" id="3.10.580.10">
    <property type="entry name" value="CBS-domain"/>
    <property type="match status" value="1"/>
</dbReference>
<dbReference type="Proteomes" id="UP000326354">
    <property type="component" value="Chromosome"/>
</dbReference>
<gene>
    <name evidence="3" type="ORF">UABAM_06156</name>
</gene>
<dbReference type="RefSeq" id="WP_151971743.1">
    <property type="nucleotide sequence ID" value="NZ_AP019860.1"/>
</dbReference>
<dbReference type="Gene3D" id="3.90.550.10">
    <property type="entry name" value="Spore Coat Polysaccharide Biosynthesis Protein SpsA, Chain A"/>
    <property type="match status" value="1"/>
</dbReference>
<keyword evidence="3" id="KW-0808">Transferase</keyword>
<evidence type="ECO:0000313" key="4">
    <source>
        <dbReference type="Proteomes" id="UP000326354"/>
    </source>
</evidence>
<dbReference type="PROSITE" id="PS51371">
    <property type="entry name" value="CBS"/>
    <property type="match status" value="1"/>
</dbReference>
<sequence length="353" mass="40652">MKDGNLYISKNNSIKNAIKKLDETGKKILVVVEEDRLIGVVTDGDIRRWILQNESLNDKVEKIMNRSPKYLHQNEIDNANDFMIENGIDAVPIVDDHHQVVDMYFLSKYLNENFHKENLVSYKVIVMAGGKGTRLKPYTNILPKPLIPIGNITILERVMNAFHSHGCQDFYLTINHKANMIRAYLSEVTKSYNIHYVEEDKPLGTAGSLSLIPKEDFQETFFISNCDILVKGNYSSMLKYHKDNKNKITLITSLKHFTIPYGVINISNDGDVKEIIEKPEYDFLVNTGMYIVEPECLNEIPRDTFFHITDLIQRCLDIGYRIGTYPVSEKSWLDMGQMKEMENMLKSLSLNLD</sequence>